<evidence type="ECO:0000313" key="6">
    <source>
        <dbReference type="EMBL" id="MBM7560844.1"/>
    </source>
</evidence>
<dbReference type="InterPro" id="IPR015424">
    <property type="entry name" value="PyrdxlP-dep_Trfase"/>
</dbReference>
<evidence type="ECO:0000313" key="7">
    <source>
        <dbReference type="Proteomes" id="UP000767854"/>
    </source>
</evidence>
<evidence type="ECO:0000256" key="3">
    <source>
        <dbReference type="ARBA" id="ARBA00022679"/>
    </source>
</evidence>
<name>A0ABS2MN71_9FIRM</name>
<dbReference type="GO" id="GO:0048472">
    <property type="term" value="F:threonine-phosphate decarboxylase activity"/>
    <property type="evidence" value="ECO:0007669"/>
    <property type="project" value="UniProtKB-EC"/>
</dbReference>
<evidence type="ECO:0000256" key="2">
    <source>
        <dbReference type="ARBA" id="ARBA00022576"/>
    </source>
</evidence>
<dbReference type="PANTHER" id="PTHR42885:SF2">
    <property type="entry name" value="HISTIDINOL-PHOSPHATE AMINOTRANSFERASE"/>
    <property type="match status" value="1"/>
</dbReference>
<proteinExistence type="predicted"/>
<keyword evidence="2" id="KW-0032">Aminotransferase</keyword>
<dbReference type="RefSeq" id="WP_204661596.1">
    <property type="nucleotide sequence ID" value="NZ_JAFBDT010000002.1"/>
</dbReference>
<evidence type="ECO:0000256" key="1">
    <source>
        <dbReference type="ARBA" id="ARBA00001933"/>
    </source>
</evidence>
<evidence type="ECO:0000259" key="5">
    <source>
        <dbReference type="Pfam" id="PF00155"/>
    </source>
</evidence>
<accession>A0ABS2MN71</accession>
<dbReference type="InterPro" id="IPR015422">
    <property type="entry name" value="PyrdxlP-dep_Trfase_small"/>
</dbReference>
<keyword evidence="6" id="KW-0456">Lyase</keyword>
<reference evidence="6 7" key="1">
    <citation type="submission" date="2021-01" db="EMBL/GenBank/DDBJ databases">
        <title>Genomic Encyclopedia of Type Strains, Phase IV (KMG-IV): sequencing the most valuable type-strain genomes for metagenomic binning, comparative biology and taxonomic classification.</title>
        <authorList>
            <person name="Goeker M."/>
        </authorList>
    </citation>
    <scope>NUCLEOTIDE SEQUENCE [LARGE SCALE GENOMIC DNA]</scope>
    <source>
        <strain evidence="6 7">DSM 24436</strain>
    </source>
</reference>
<organism evidence="6 7">
    <name type="scientific">Fusibacter tunisiensis</name>
    <dbReference type="NCBI Taxonomy" id="1008308"/>
    <lineage>
        <taxon>Bacteria</taxon>
        <taxon>Bacillati</taxon>
        <taxon>Bacillota</taxon>
        <taxon>Clostridia</taxon>
        <taxon>Eubacteriales</taxon>
        <taxon>Eubacteriales Family XII. Incertae Sedis</taxon>
        <taxon>Fusibacter</taxon>
    </lineage>
</organism>
<dbReference type="EC" id="4.1.1.81" evidence="6"/>
<dbReference type="CDD" id="cd00609">
    <property type="entry name" value="AAT_like"/>
    <property type="match status" value="1"/>
</dbReference>
<gene>
    <name evidence="6" type="ORF">JOC49_000358</name>
</gene>
<dbReference type="Gene3D" id="3.40.640.10">
    <property type="entry name" value="Type I PLP-dependent aspartate aminotransferase-like (Major domain)"/>
    <property type="match status" value="1"/>
</dbReference>
<evidence type="ECO:0000256" key="4">
    <source>
        <dbReference type="ARBA" id="ARBA00022898"/>
    </source>
</evidence>
<comment type="caution">
    <text evidence="6">The sequence shown here is derived from an EMBL/GenBank/DDBJ whole genome shotgun (WGS) entry which is preliminary data.</text>
</comment>
<dbReference type="InterPro" id="IPR004839">
    <property type="entry name" value="Aminotransferase_I/II_large"/>
</dbReference>
<dbReference type="InterPro" id="IPR015421">
    <property type="entry name" value="PyrdxlP-dep_Trfase_major"/>
</dbReference>
<sequence length="333" mass="37089">MARGLNQHGDNLSALNGQQGVAILSHNIHKAQPLTSELMSYPERRPLRVESILAAYKGVEKQSIIAMPGATAAFYMLASAFRRKVEVLIYTPTYTGYCEAFTAYGHKVRTCVLDVNYAVVNQSIPDSVDVVIVGNPNNPTGSYANMRAWIEAHPQVLFIIDESFIQFTDEVFSLRQAAGEMDHVLVVESMTKFYGMAGVRLGVIYGHKRQIEKLRRFQVPWSVTVTPEFLEKRLAESDALLQAYLEEKAFVLKGLDALGIEYIEGAANFYLLKVKDASAVYDGLLAYGILTRCLNDFEGLEANVLRVAVGTHFENRAFLRALKALKDKKGEIL</sequence>
<dbReference type="SUPFAM" id="SSF53383">
    <property type="entry name" value="PLP-dependent transferases"/>
    <property type="match status" value="1"/>
</dbReference>
<keyword evidence="4" id="KW-0663">Pyridoxal phosphate</keyword>
<dbReference type="Pfam" id="PF00155">
    <property type="entry name" value="Aminotran_1_2"/>
    <property type="match status" value="1"/>
</dbReference>
<dbReference type="Proteomes" id="UP000767854">
    <property type="component" value="Unassembled WGS sequence"/>
</dbReference>
<protein>
    <submittedName>
        <fullName evidence="6">Threonine-phosphate decarboxylase</fullName>
        <ecNumber evidence="6">4.1.1.81</ecNumber>
    </submittedName>
</protein>
<keyword evidence="7" id="KW-1185">Reference proteome</keyword>
<feature type="domain" description="Aminotransferase class I/classII large" evidence="5">
    <location>
        <begin position="35"/>
        <end position="322"/>
    </location>
</feature>
<dbReference type="PANTHER" id="PTHR42885">
    <property type="entry name" value="HISTIDINOL-PHOSPHATE AMINOTRANSFERASE-RELATED"/>
    <property type="match status" value="1"/>
</dbReference>
<dbReference type="EMBL" id="JAFBDT010000002">
    <property type="protein sequence ID" value="MBM7560844.1"/>
    <property type="molecule type" value="Genomic_DNA"/>
</dbReference>
<keyword evidence="3" id="KW-0808">Transferase</keyword>
<comment type="cofactor">
    <cofactor evidence="1">
        <name>pyridoxal 5'-phosphate</name>
        <dbReference type="ChEBI" id="CHEBI:597326"/>
    </cofactor>
</comment>
<dbReference type="Gene3D" id="3.90.1150.10">
    <property type="entry name" value="Aspartate Aminotransferase, domain 1"/>
    <property type="match status" value="1"/>
</dbReference>